<dbReference type="SMART" id="SM01372">
    <property type="entry name" value="E2F_TDP"/>
    <property type="match status" value="1"/>
</dbReference>
<protein>
    <recommendedName>
        <fullName evidence="2">E2F/DP family winged-helix DNA-binding domain-containing protein</fullName>
    </recommendedName>
</protein>
<keyword evidence="1" id="KW-0804">Transcription</keyword>
<evidence type="ECO:0000313" key="4">
    <source>
        <dbReference type="Proteomes" id="UP000179807"/>
    </source>
</evidence>
<dbReference type="OrthoDB" id="5318at2759"/>
<dbReference type="GO" id="GO:0005634">
    <property type="term" value="C:nucleus"/>
    <property type="evidence" value="ECO:0007669"/>
    <property type="project" value="UniProtKB-SubCell"/>
</dbReference>
<comment type="caution">
    <text evidence="3">The sequence shown here is derived from an EMBL/GenBank/DDBJ whole genome shotgun (WGS) entry which is preliminary data.</text>
</comment>
<evidence type="ECO:0000256" key="1">
    <source>
        <dbReference type="RuleBase" id="RU003796"/>
    </source>
</evidence>
<name>A0A1J4JTH8_9EUKA</name>
<reference evidence="3" key="1">
    <citation type="submission" date="2016-10" db="EMBL/GenBank/DDBJ databases">
        <authorList>
            <person name="Benchimol M."/>
            <person name="Almeida L.G."/>
            <person name="Vasconcelos A.T."/>
            <person name="Perreira-Neves A."/>
            <person name="Rosa I.A."/>
            <person name="Tasca T."/>
            <person name="Bogo M.R."/>
            <person name="de Souza W."/>
        </authorList>
    </citation>
    <scope>NUCLEOTIDE SEQUENCE [LARGE SCALE GENOMIC DNA]</scope>
    <source>
        <strain evidence="3">K</strain>
    </source>
</reference>
<dbReference type="Gene3D" id="1.10.10.10">
    <property type="entry name" value="Winged helix-like DNA-binding domain superfamily/Winged helix DNA-binding domain"/>
    <property type="match status" value="1"/>
</dbReference>
<accession>A0A1J4JTH8</accession>
<dbReference type="GO" id="GO:0006355">
    <property type="term" value="P:regulation of DNA-templated transcription"/>
    <property type="evidence" value="ECO:0007669"/>
    <property type="project" value="InterPro"/>
</dbReference>
<dbReference type="EMBL" id="MLAK01000883">
    <property type="protein sequence ID" value="OHT02050.1"/>
    <property type="molecule type" value="Genomic_DNA"/>
</dbReference>
<sequence>MKRNVKKSNNSKRRNDFSEFIDGLIKKYEDRPNSVIQINSLSNENTIEKRRLYDLLNVLAACDICTKTDQHNYIWNSIKNSKKAISRISYELECRSINETTDEIFILHDSPSIGLVTTRFIGIFLYLNIDTSNIRDAALFMSSDEPHYKTILRRLYLVAFLLERIGLFTRTQKNGEYKLNVDVKSICIKSLEKLARAEEFPPDSIEYQLNRFDQNYLYQMHSARRFNFVDRETYFDTSSTPGLAMSYIQGIDI</sequence>
<keyword evidence="1" id="KW-0805">Transcription regulation</keyword>
<keyword evidence="4" id="KW-1185">Reference proteome</keyword>
<dbReference type="InterPro" id="IPR036388">
    <property type="entry name" value="WH-like_DNA-bd_sf"/>
</dbReference>
<dbReference type="InterPro" id="IPR036390">
    <property type="entry name" value="WH_DNA-bd_sf"/>
</dbReference>
<dbReference type="Pfam" id="PF02319">
    <property type="entry name" value="WHD_E2F_TDP"/>
    <property type="match status" value="1"/>
</dbReference>
<dbReference type="RefSeq" id="XP_068355186.1">
    <property type="nucleotide sequence ID" value="XM_068507623.1"/>
</dbReference>
<gene>
    <name evidence="3" type="ORF">TRFO_30918</name>
</gene>
<organism evidence="3 4">
    <name type="scientific">Tritrichomonas foetus</name>
    <dbReference type="NCBI Taxonomy" id="1144522"/>
    <lineage>
        <taxon>Eukaryota</taxon>
        <taxon>Metamonada</taxon>
        <taxon>Parabasalia</taxon>
        <taxon>Tritrichomonadida</taxon>
        <taxon>Tritrichomonadidae</taxon>
        <taxon>Tritrichomonas</taxon>
    </lineage>
</organism>
<dbReference type="GO" id="GO:0003677">
    <property type="term" value="F:DNA binding"/>
    <property type="evidence" value="ECO:0007669"/>
    <property type="project" value="UniProtKB-KW"/>
</dbReference>
<dbReference type="GeneID" id="94842327"/>
<dbReference type="GO" id="GO:0005667">
    <property type="term" value="C:transcription regulator complex"/>
    <property type="evidence" value="ECO:0007669"/>
    <property type="project" value="InterPro"/>
</dbReference>
<dbReference type="InterPro" id="IPR003316">
    <property type="entry name" value="E2F_WHTH_DNA-bd_dom"/>
</dbReference>
<evidence type="ECO:0000313" key="3">
    <source>
        <dbReference type="EMBL" id="OHT02050.1"/>
    </source>
</evidence>
<dbReference type="VEuPathDB" id="TrichDB:TRFO_30918"/>
<comment type="similarity">
    <text evidence="1">Belongs to the E2F/DP family.</text>
</comment>
<evidence type="ECO:0000259" key="2">
    <source>
        <dbReference type="SMART" id="SM01372"/>
    </source>
</evidence>
<keyword evidence="1" id="KW-0539">Nucleus</keyword>
<comment type="subcellular location">
    <subcellularLocation>
        <location evidence="1">Nucleus</location>
    </subcellularLocation>
</comment>
<dbReference type="AlphaFoldDB" id="A0A1J4JTH8"/>
<dbReference type="Proteomes" id="UP000179807">
    <property type="component" value="Unassembled WGS sequence"/>
</dbReference>
<feature type="domain" description="E2F/DP family winged-helix DNA-binding" evidence="2">
    <location>
        <begin position="12"/>
        <end position="77"/>
    </location>
</feature>
<keyword evidence="1" id="KW-0238">DNA-binding</keyword>
<dbReference type="SUPFAM" id="SSF46785">
    <property type="entry name" value="Winged helix' DNA-binding domain"/>
    <property type="match status" value="1"/>
</dbReference>
<proteinExistence type="inferred from homology"/>